<dbReference type="Proteomes" id="UP000481153">
    <property type="component" value="Unassembled WGS sequence"/>
</dbReference>
<keyword evidence="4 8" id="KW-1133">Transmembrane helix</keyword>
<sequence length="580" mass="64041">METTVAPVRGIEATERTPLVDKAYNVVTNGSSYKSCMPPSDSYQVSISSPLRQAQPEVSPSSDEESLYFEDGSESTTLNGRISTVQSLFFDACLAGDAFEAQRLIESVPEKDLAAMLTCHHPKYFMNALSLTAFYDQPLVMRYLLDLKICREVIDSRAGIERHGATALMLVQSVTCGLMLLQAGASLHCQNSTGMNALHYASSAGHAGFVSLLLTYGADQNCVDHRGATALHWAVYEGYQYTAMLLVGQGADMSIQDTQGQTPLMIASALNDAFLVKQLVLEGAPLHLCDRKGRTAMMIAVQASNRECIHALTSGANDRWIAQISTQGVTVGFFWTTFCTTTLLSLWFSIPSVSLVDTTASIVLTLWVCTCILYLYVWLTNPGYVEKSDQPAYELLAMDNASVPCPSCVTIKPLRSKHCATCKRCVDRFDHHCPWINNCVGRRNHRGFILFLICLSSLCLILAFISGCILCNFSPLVPPPSSTSQVWLPQFIVDFKQSHTGYTLQLIQVYIFVAGLAFGIPTFVLFGLQLRNIGGNLTTNEVFNKAKYSYLKDDMDQFFNPFDQGIWLNCVAFWLNKNSI</sequence>
<evidence type="ECO:0000256" key="8">
    <source>
        <dbReference type="RuleBase" id="RU079119"/>
    </source>
</evidence>
<feature type="transmembrane region" description="Helical" evidence="8">
    <location>
        <begin position="329"/>
        <end position="348"/>
    </location>
</feature>
<feature type="repeat" description="ANK" evidence="7">
    <location>
        <begin position="259"/>
        <end position="291"/>
    </location>
</feature>
<accession>A0A6G0WDS2</accession>
<dbReference type="Pfam" id="PF12796">
    <property type="entry name" value="Ank_2"/>
    <property type="match status" value="1"/>
</dbReference>
<dbReference type="Pfam" id="PF01529">
    <property type="entry name" value="DHHC"/>
    <property type="match status" value="1"/>
</dbReference>
<evidence type="ECO:0000256" key="6">
    <source>
        <dbReference type="ARBA" id="ARBA00023136"/>
    </source>
</evidence>
<name>A0A6G0WDS2_9STRA</name>
<keyword evidence="6 8" id="KW-0472">Membrane</keyword>
<comment type="similarity">
    <text evidence="8">Belongs to the DHHC palmitoyltransferase family.</text>
</comment>
<dbReference type="EMBL" id="VJMJ01000270">
    <property type="protein sequence ID" value="KAF0724476.1"/>
    <property type="molecule type" value="Genomic_DNA"/>
</dbReference>
<feature type="repeat" description="ANK" evidence="7">
    <location>
        <begin position="193"/>
        <end position="225"/>
    </location>
</feature>
<feature type="transmembrane region" description="Helical" evidence="8">
    <location>
        <begin position="448"/>
        <end position="477"/>
    </location>
</feature>
<evidence type="ECO:0000256" key="5">
    <source>
        <dbReference type="ARBA" id="ARBA00023043"/>
    </source>
</evidence>
<dbReference type="AlphaFoldDB" id="A0A6G0WDS2"/>
<keyword evidence="2 8" id="KW-0812">Transmembrane</keyword>
<gene>
    <name evidence="10" type="ORF">Ae201684_016882</name>
</gene>
<evidence type="ECO:0000313" key="10">
    <source>
        <dbReference type="EMBL" id="KAF0724476.1"/>
    </source>
</evidence>
<comment type="subcellular location">
    <subcellularLocation>
        <location evidence="1">Membrane</location>
        <topology evidence="1">Multi-pass membrane protein</topology>
    </subcellularLocation>
</comment>
<dbReference type="EC" id="2.3.1.225" evidence="8"/>
<dbReference type="PROSITE" id="PS50216">
    <property type="entry name" value="DHHC"/>
    <property type="match status" value="1"/>
</dbReference>
<keyword evidence="8" id="KW-0012">Acyltransferase</keyword>
<dbReference type="Pfam" id="PF00023">
    <property type="entry name" value="Ank"/>
    <property type="match status" value="1"/>
</dbReference>
<dbReference type="InterPro" id="IPR001594">
    <property type="entry name" value="Palmitoyltrfase_DHHC"/>
</dbReference>
<evidence type="ECO:0000313" key="11">
    <source>
        <dbReference type="Proteomes" id="UP000481153"/>
    </source>
</evidence>
<comment type="domain">
    <text evidence="8">The DHHC domain is required for palmitoyltransferase activity.</text>
</comment>
<organism evidence="10 11">
    <name type="scientific">Aphanomyces euteiches</name>
    <dbReference type="NCBI Taxonomy" id="100861"/>
    <lineage>
        <taxon>Eukaryota</taxon>
        <taxon>Sar</taxon>
        <taxon>Stramenopiles</taxon>
        <taxon>Oomycota</taxon>
        <taxon>Saprolegniomycetes</taxon>
        <taxon>Saprolegniales</taxon>
        <taxon>Verrucalvaceae</taxon>
        <taxon>Aphanomyces</taxon>
    </lineage>
</organism>
<evidence type="ECO:0000256" key="2">
    <source>
        <dbReference type="ARBA" id="ARBA00022692"/>
    </source>
</evidence>
<dbReference type="GO" id="GO:0000139">
    <property type="term" value="C:Golgi membrane"/>
    <property type="evidence" value="ECO:0007669"/>
    <property type="project" value="TreeGrafter"/>
</dbReference>
<feature type="repeat" description="ANK" evidence="7">
    <location>
        <begin position="226"/>
        <end position="258"/>
    </location>
</feature>
<evidence type="ECO:0000256" key="3">
    <source>
        <dbReference type="ARBA" id="ARBA00022737"/>
    </source>
</evidence>
<evidence type="ECO:0000256" key="7">
    <source>
        <dbReference type="PROSITE-ProRule" id="PRU00023"/>
    </source>
</evidence>
<comment type="caution">
    <text evidence="10">The sequence shown here is derived from an EMBL/GenBank/DDBJ whole genome shotgun (WGS) entry which is preliminary data.</text>
</comment>
<dbReference type="GO" id="GO:0019706">
    <property type="term" value="F:protein-cysteine S-palmitoyltransferase activity"/>
    <property type="evidence" value="ECO:0007669"/>
    <property type="project" value="UniProtKB-EC"/>
</dbReference>
<keyword evidence="5 7" id="KW-0040">ANK repeat</keyword>
<feature type="transmembrane region" description="Helical" evidence="8">
    <location>
        <begin position="360"/>
        <end position="379"/>
    </location>
</feature>
<reference evidence="10 11" key="1">
    <citation type="submission" date="2019-07" db="EMBL/GenBank/DDBJ databases">
        <title>Genomics analysis of Aphanomyces spp. identifies a new class of oomycete effector associated with host adaptation.</title>
        <authorList>
            <person name="Gaulin E."/>
        </authorList>
    </citation>
    <scope>NUCLEOTIDE SEQUENCE [LARGE SCALE GENOMIC DNA]</scope>
    <source>
        <strain evidence="10 11">ATCC 201684</strain>
    </source>
</reference>
<dbReference type="PANTHER" id="PTHR24161:SF17">
    <property type="entry name" value="PALMITOYLTRANSFERASE"/>
    <property type="match status" value="1"/>
</dbReference>
<comment type="catalytic activity">
    <reaction evidence="8">
        <text>L-cysteinyl-[protein] + hexadecanoyl-CoA = S-hexadecanoyl-L-cysteinyl-[protein] + CoA</text>
        <dbReference type="Rhea" id="RHEA:36683"/>
        <dbReference type="Rhea" id="RHEA-COMP:10131"/>
        <dbReference type="Rhea" id="RHEA-COMP:11032"/>
        <dbReference type="ChEBI" id="CHEBI:29950"/>
        <dbReference type="ChEBI" id="CHEBI:57287"/>
        <dbReference type="ChEBI" id="CHEBI:57379"/>
        <dbReference type="ChEBI" id="CHEBI:74151"/>
        <dbReference type="EC" id="2.3.1.225"/>
    </reaction>
</comment>
<dbReference type="VEuPathDB" id="FungiDB:AeMF1_000340"/>
<feature type="domain" description="Palmitoyltransferase DHHC" evidence="9">
    <location>
        <begin position="404"/>
        <end position="545"/>
    </location>
</feature>
<evidence type="ECO:0000256" key="4">
    <source>
        <dbReference type="ARBA" id="ARBA00022989"/>
    </source>
</evidence>
<dbReference type="SMART" id="SM00248">
    <property type="entry name" value="ANK"/>
    <property type="match status" value="5"/>
</dbReference>
<evidence type="ECO:0000256" key="1">
    <source>
        <dbReference type="ARBA" id="ARBA00004141"/>
    </source>
</evidence>
<dbReference type="SUPFAM" id="SSF48403">
    <property type="entry name" value="Ankyrin repeat"/>
    <property type="match status" value="1"/>
</dbReference>
<feature type="transmembrane region" description="Helical" evidence="8">
    <location>
        <begin position="507"/>
        <end position="528"/>
    </location>
</feature>
<proteinExistence type="inferred from homology"/>
<dbReference type="Gene3D" id="1.25.40.20">
    <property type="entry name" value="Ankyrin repeat-containing domain"/>
    <property type="match status" value="2"/>
</dbReference>
<protein>
    <recommendedName>
        <fullName evidence="8">Palmitoyltransferase</fullName>
        <ecNumber evidence="8">2.3.1.225</ecNumber>
    </recommendedName>
</protein>
<dbReference type="PANTHER" id="PTHR24161">
    <property type="entry name" value="ANK_REP_REGION DOMAIN-CONTAINING PROTEIN-RELATED"/>
    <property type="match status" value="1"/>
</dbReference>
<keyword evidence="11" id="KW-1185">Reference proteome</keyword>
<dbReference type="PROSITE" id="PS50088">
    <property type="entry name" value="ANK_REPEAT"/>
    <property type="match status" value="3"/>
</dbReference>
<keyword evidence="3" id="KW-0677">Repeat</keyword>
<dbReference type="PROSITE" id="PS50297">
    <property type="entry name" value="ANK_REP_REGION"/>
    <property type="match status" value="2"/>
</dbReference>
<keyword evidence="8" id="KW-0808">Transferase</keyword>
<dbReference type="InterPro" id="IPR002110">
    <property type="entry name" value="Ankyrin_rpt"/>
</dbReference>
<evidence type="ECO:0000259" key="9">
    <source>
        <dbReference type="Pfam" id="PF01529"/>
    </source>
</evidence>
<dbReference type="InterPro" id="IPR036770">
    <property type="entry name" value="Ankyrin_rpt-contain_sf"/>
</dbReference>